<reference evidence="1 2" key="1">
    <citation type="submission" date="2018-04" db="EMBL/GenBank/DDBJ databases">
        <title>Draft genome sequence of Pseudomonas syringae pv. actinidiae biovar 1 strains isolated from kiwifruit in Kagawa prefecture.</title>
        <authorList>
            <person name="Tabuchi M."/>
            <person name="Saito M."/>
            <person name="Fujiwara S."/>
            <person name="Sasa N."/>
            <person name="Akimitsu K."/>
            <person name="Gomi K."/>
            <person name="Konishi-Sugita S."/>
            <person name="Hamano K."/>
            <person name="Kataoka I."/>
        </authorList>
    </citation>
    <scope>NUCLEOTIDE SEQUENCE [LARGE SCALE GENOMIC DNA]</scope>
    <source>
        <strain evidence="1 2">MAFF212206</strain>
    </source>
</reference>
<dbReference type="Gene3D" id="3.40.50.720">
    <property type="entry name" value="NAD(P)-binding Rossmann-like Domain"/>
    <property type="match status" value="1"/>
</dbReference>
<accession>A0A2V0QE58</accession>
<dbReference type="InterPro" id="IPR036291">
    <property type="entry name" value="NAD(P)-bd_dom_sf"/>
</dbReference>
<evidence type="ECO:0000313" key="1">
    <source>
        <dbReference type="EMBL" id="GBH08808.1"/>
    </source>
</evidence>
<dbReference type="SUPFAM" id="SSF51735">
    <property type="entry name" value="NAD(P)-binding Rossmann-fold domains"/>
    <property type="match status" value="1"/>
</dbReference>
<protein>
    <submittedName>
        <fullName evidence="1">NADPH:quinone reductase or related Zn-dependent oxidoreductase</fullName>
    </submittedName>
</protein>
<evidence type="ECO:0000313" key="2">
    <source>
        <dbReference type="Proteomes" id="UP000247480"/>
    </source>
</evidence>
<gene>
    <name evidence="1" type="ORF">KPSA1_02191</name>
</gene>
<dbReference type="EMBL" id="BGJZ01000101">
    <property type="protein sequence ID" value="GBH08808.1"/>
    <property type="molecule type" value="Genomic_DNA"/>
</dbReference>
<sequence>MPADCIAKIPDAIPYDLAAASIFQGATAHYLVEDIAQLDADSSCLIHAASGGIGHGA</sequence>
<proteinExistence type="predicted"/>
<dbReference type="Proteomes" id="UP000247480">
    <property type="component" value="Unassembled WGS sequence"/>
</dbReference>
<dbReference type="Gene3D" id="3.90.180.10">
    <property type="entry name" value="Medium-chain alcohol dehydrogenases, catalytic domain"/>
    <property type="match status" value="1"/>
</dbReference>
<organism evidence="1 2">
    <name type="scientific">Pseudomonas syringae pv. actinidiae</name>
    <dbReference type="NCBI Taxonomy" id="103796"/>
    <lineage>
        <taxon>Bacteria</taxon>
        <taxon>Pseudomonadati</taxon>
        <taxon>Pseudomonadota</taxon>
        <taxon>Gammaproteobacteria</taxon>
        <taxon>Pseudomonadales</taxon>
        <taxon>Pseudomonadaceae</taxon>
        <taxon>Pseudomonas</taxon>
        <taxon>Pseudomonas syringae</taxon>
    </lineage>
</organism>
<dbReference type="AlphaFoldDB" id="A0A2V0QE58"/>
<name>A0A2V0QE58_PSESF</name>
<comment type="caution">
    <text evidence="1">The sequence shown here is derived from an EMBL/GenBank/DDBJ whole genome shotgun (WGS) entry which is preliminary data.</text>
</comment>